<keyword evidence="1" id="KW-0805">Transcription regulation</keyword>
<dbReference type="Gene3D" id="3.40.50.2300">
    <property type="match status" value="2"/>
</dbReference>
<evidence type="ECO:0000256" key="3">
    <source>
        <dbReference type="ARBA" id="ARBA00023163"/>
    </source>
</evidence>
<organism evidence="5 6">
    <name type="scientific">Tessaracoccus lubricantis</name>
    <dbReference type="NCBI Taxonomy" id="545543"/>
    <lineage>
        <taxon>Bacteria</taxon>
        <taxon>Bacillati</taxon>
        <taxon>Actinomycetota</taxon>
        <taxon>Actinomycetes</taxon>
        <taxon>Propionibacteriales</taxon>
        <taxon>Propionibacteriaceae</taxon>
        <taxon>Tessaracoccus</taxon>
    </lineage>
</organism>
<dbReference type="InterPro" id="IPR046335">
    <property type="entry name" value="LacI/GalR-like_sensor"/>
</dbReference>
<dbReference type="Proteomes" id="UP001501521">
    <property type="component" value="Unassembled WGS sequence"/>
</dbReference>
<dbReference type="CDD" id="cd01392">
    <property type="entry name" value="HTH_LacI"/>
    <property type="match status" value="1"/>
</dbReference>
<feature type="domain" description="HTH lacI-type" evidence="4">
    <location>
        <begin position="18"/>
        <end position="72"/>
    </location>
</feature>
<accession>A0ABP9F5C2</accession>
<keyword evidence="3" id="KW-0804">Transcription</keyword>
<dbReference type="Pfam" id="PF13377">
    <property type="entry name" value="Peripla_BP_3"/>
    <property type="match status" value="1"/>
</dbReference>
<dbReference type="InterPro" id="IPR010982">
    <property type="entry name" value="Lambda_DNA-bd_dom_sf"/>
</dbReference>
<evidence type="ECO:0000256" key="1">
    <source>
        <dbReference type="ARBA" id="ARBA00023015"/>
    </source>
</evidence>
<evidence type="ECO:0000313" key="6">
    <source>
        <dbReference type="Proteomes" id="UP001501521"/>
    </source>
</evidence>
<dbReference type="Pfam" id="PF00356">
    <property type="entry name" value="LacI"/>
    <property type="match status" value="1"/>
</dbReference>
<dbReference type="Gene3D" id="1.10.260.40">
    <property type="entry name" value="lambda repressor-like DNA-binding domains"/>
    <property type="match status" value="1"/>
</dbReference>
<evidence type="ECO:0000256" key="2">
    <source>
        <dbReference type="ARBA" id="ARBA00023125"/>
    </source>
</evidence>
<dbReference type="CDD" id="cd06267">
    <property type="entry name" value="PBP1_LacI_sugar_binding-like"/>
    <property type="match status" value="1"/>
</dbReference>
<dbReference type="SUPFAM" id="SSF47413">
    <property type="entry name" value="lambda repressor-like DNA-binding domains"/>
    <property type="match status" value="1"/>
</dbReference>
<protein>
    <submittedName>
        <fullName evidence="5">LacI family DNA-binding transcriptional regulator</fullName>
    </submittedName>
</protein>
<proteinExistence type="predicted"/>
<comment type="caution">
    <text evidence="5">The sequence shown here is derived from an EMBL/GenBank/DDBJ whole genome shotgun (WGS) entry which is preliminary data.</text>
</comment>
<dbReference type="GO" id="GO:0003677">
    <property type="term" value="F:DNA binding"/>
    <property type="evidence" value="ECO:0007669"/>
    <property type="project" value="UniProtKB-KW"/>
</dbReference>
<name>A0ABP9F5C2_9ACTN</name>
<dbReference type="PRINTS" id="PR00036">
    <property type="entry name" value="HTHLACI"/>
</dbReference>
<evidence type="ECO:0000313" key="5">
    <source>
        <dbReference type="EMBL" id="GAA4893867.1"/>
    </source>
</evidence>
<dbReference type="SUPFAM" id="SSF53822">
    <property type="entry name" value="Periplasmic binding protein-like I"/>
    <property type="match status" value="1"/>
</dbReference>
<evidence type="ECO:0000259" key="4">
    <source>
        <dbReference type="PROSITE" id="PS50932"/>
    </source>
</evidence>
<dbReference type="PANTHER" id="PTHR30146:SF109">
    <property type="entry name" value="HTH-TYPE TRANSCRIPTIONAL REGULATOR GALS"/>
    <property type="match status" value="1"/>
</dbReference>
<dbReference type="PROSITE" id="PS00356">
    <property type="entry name" value="HTH_LACI_1"/>
    <property type="match status" value="1"/>
</dbReference>
<dbReference type="InterPro" id="IPR028082">
    <property type="entry name" value="Peripla_BP_I"/>
</dbReference>
<keyword evidence="6" id="KW-1185">Reference proteome</keyword>
<dbReference type="PROSITE" id="PS50932">
    <property type="entry name" value="HTH_LACI_2"/>
    <property type="match status" value="1"/>
</dbReference>
<dbReference type="PANTHER" id="PTHR30146">
    <property type="entry name" value="LACI-RELATED TRANSCRIPTIONAL REPRESSOR"/>
    <property type="match status" value="1"/>
</dbReference>
<keyword evidence="2 5" id="KW-0238">DNA-binding</keyword>
<sequence length="347" mass="36901">MGHHALEGGADLDSIKRATISDVARVAGVSRATASRALNDSDAVTAATKEKVRAAVRETGFVMNKMGRALAVGRSETIAVLVTEPLDEFFSDPTFLTVLRGITEGLAETSTMPVLLQAWSDAEHLRALRHIERRAVDAVISISPYVGGDMLEALREGTLPVVLCGQVEGQPYLGVFSSVYADDVAGAQLAGARMRERGRRRIAVINGPQDNPAAVDRLVGYRDSLGDAFTPELTVWTGWDEGSGFESMRALLEREPGIDGVLAASDRIAAGVLQALSVSGRSVPGDVSVIGFDDHALAASATPPLTTVRQPMNQQGRLAAELAMDMIEGKEPRTVVLDMELVERASV</sequence>
<dbReference type="SMART" id="SM00354">
    <property type="entry name" value="HTH_LACI"/>
    <property type="match status" value="1"/>
</dbReference>
<gene>
    <name evidence="5" type="ORF">GCM10025789_08840</name>
</gene>
<dbReference type="InterPro" id="IPR000843">
    <property type="entry name" value="HTH_LacI"/>
</dbReference>
<dbReference type="EMBL" id="BAABLV010000014">
    <property type="protein sequence ID" value="GAA4893867.1"/>
    <property type="molecule type" value="Genomic_DNA"/>
</dbReference>
<reference evidence="6" key="1">
    <citation type="journal article" date="2019" name="Int. J. Syst. Evol. Microbiol.">
        <title>The Global Catalogue of Microorganisms (GCM) 10K type strain sequencing project: providing services to taxonomists for standard genome sequencing and annotation.</title>
        <authorList>
            <consortium name="The Broad Institute Genomics Platform"/>
            <consortium name="The Broad Institute Genome Sequencing Center for Infectious Disease"/>
            <person name="Wu L."/>
            <person name="Ma J."/>
        </authorList>
    </citation>
    <scope>NUCLEOTIDE SEQUENCE [LARGE SCALE GENOMIC DNA]</scope>
    <source>
        <strain evidence="6">JCM 19125</strain>
    </source>
</reference>